<protein>
    <recommendedName>
        <fullName evidence="2">protein-tyrosine-phosphatase</fullName>
        <ecNumber evidence="2">3.1.3.48</ecNumber>
    </recommendedName>
</protein>
<dbReference type="Pfam" id="PF01451">
    <property type="entry name" value="LMWPc"/>
    <property type="match status" value="1"/>
</dbReference>
<dbReference type="GO" id="GO:0004725">
    <property type="term" value="F:protein tyrosine phosphatase activity"/>
    <property type="evidence" value="ECO:0007669"/>
    <property type="project" value="UniProtKB-EC"/>
</dbReference>
<feature type="active site" description="Proton donor" evidence="5">
    <location>
        <position position="123"/>
    </location>
</feature>
<evidence type="ECO:0000256" key="2">
    <source>
        <dbReference type="ARBA" id="ARBA00013064"/>
    </source>
</evidence>
<evidence type="ECO:0000313" key="8">
    <source>
        <dbReference type="Proteomes" id="UP000199116"/>
    </source>
</evidence>
<gene>
    <name evidence="7" type="ORF">SAMN04488033_106161</name>
</gene>
<proteinExistence type="inferred from homology"/>
<feature type="domain" description="Phosphotyrosine protein phosphatase I" evidence="6">
    <location>
        <begin position="3"/>
        <end position="149"/>
    </location>
</feature>
<dbReference type="InterPro" id="IPR050438">
    <property type="entry name" value="LMW_PTPase"/>
</dbReference>
<dbReference type="EC" id="3.1.3.48" evidence="2"/>
<dbReference type="CDD" id="cd16343">
    <property type="entry name" value="LMWPTP"/>
    <property type="match status" value="1"/>
</dbReference>
<dbReference type="PANTHER" id="PTHR11717">
    <property type="entry name" value="LOW MOLECULAR WEIGHT PROTEIN TYROSINE PHOSPHATASE"/>
    <property type="match status" value="1"/>
</dbReference>
<evidence type="ECO:0000256" key="5">
    <source>
        <dbReference type="PIRSR" id="PIRSR617867-1"/>
    </source>
</evidence>
<dbReference type="RefSeq" id="WP_075327570.1">
    <property type="nucleotide sequence ID" value="NZ_FOOH01000006.1"/>
</dbReference>
<evidence type="ECO:0000256" key="4">
    <source>
        <dbReference type="ARBA" id="ARBA00022912"/>
    </source>
</evidence>
<keyword evidence="3" id="KW-0378">Hydrolase</keyword>
<evidence type="ECO:0000256" key="3">
    <source>
        <dbReference type="ARBA" id="ARBA00022801"/>
    </source>
</evidence>
<dbReference type="PRINTS" id="PR00719">
    <property type="entry name" value="LMWPTPASE"/>
</dbReference>
<dbReference type="SUPFAM" id="SSF52788">
    <property type="entry name" value="Phosphotyrosine protein phosphatases I"/>
    <property type="match status" value="1"/>
</dbReference>
<keyword evidence="4" id="KW-0904">Protein phosphatase</keyword>
<accession>A0A1I2L0H2</accession>
<dbReference type="SMART" id="SM00226">
    <property type="entry name" value="LMWPc"/>
    <property type="match status" value="1"/>
</dbReference>
<sequence>MKTKVLMVCLGNICRSPLAEEILKSKVDQSKVFVDSAGTGDYHIDDAPDPRSVAIAKKNNLDITYQRGRQFQVEDFDKFDRIYVMDNSNFKDVMALTRNDDDRTKVHLILNEIFPSENVDVPDPYFGGDHGFENVYQMLDEACEKIADQLKEENKA</sequence>
<dbReference type="Proteomes" id="UP000199116">
    <property type="component" value="Unassembled WGS sequence"/>
</dbReference>
<evidence type="ECO:0000313" key="7">
    <source>
        <dbReference type="EMBL" id="SFF72802.1"/>
    </source>
</evidence>
<reference evidence="8" key="1">
    <citation type="submission" date="2016-10" db="EMBL/GenBank/DDBJ databases">
        <authorList>
            <person name="Varghese N."/>
            <person name="Submissions S."/>
        </authorList>
    </citation>
    <scope>NUCLEOTIDE SEQUENCE [LARGE SCALE GENOMIC DNA]</scope>
    <source>
        <strain evidence="8">DSM 23515</strain>
    </source>
</reference>
<dbReference type="InterPro" id="IPR023485">
    <property type="entry name" value="Ptyr_pPase"/>
</dbReference>
<dbReference type="EMBL" id="FOOH01000006">
    <property type="protein sequence ID" value="SFF72802.1"/>
    <property type="molecule type" value="Genomic_DNA"/>
</dbReference>
<dbReference type="InterPro" id="IPR017867">
    <property type="entry name" value="Tyr_phospatase_low_mol_wt"/>
</dbReference>
<dbReference type="InterPro" id="IPR036196">
    <property type="entry name" value="Ptyr_pPase_sf"/>
</dbReference>
<organism evidence="7 8">
    <name type="scientific">Salegentibacter agarivorans</name>
    <dbReference type="NCBI Taxonomy" id="345907"/>
    <lineage>
        <taxon>Bacteria</taxon>
        <taxon>Pseudomonadati</taxon>
        <taxon>Bacteroidota</taxon>
        <taxon>Flavobacteriia</taxon>
        <taxon>Flavobacteriales</taxon>
        <taxon>Flavobacteriaceae</taxon>
        <taxon>Salegentibacter</taxon>
    </lineage>
</organism>
<evidence type="ECO:0000259" key="6">
    <source>
        <dbReference type="SMART" id="SM00226"/>
    </source>
</evidence>
<feature type="active site" evidence="5">
    <location>
        <position position="15"/>
    </location>
</feature>
<dbReference type="Gene3D" id="3.40.50.2300">
    <property type="match status" value="1"/>
</dbReference>
<keyword evidence="8" id="KW-1185">Reference proteome</keyword>
<evidence type="ECO:0000256" key="1">
    <source>
        <dbReference type="ARBA" id="ARBA00011063"/>
    </source>
</evidence>
<feature type="active site" description="Nucleophile" evidence="5">
    <location>
        <position position="9"/>
    </location>
</feature>
<dbReference type="PANTHER" id="PTHR11717:SF7">
    <property type="entry name" value="LOW MOLECULAR WEIGHT PHOSPHOTYROSINE PROTEIN PHOSPHATASE"/>
    <property type="match status" value="1"/>
</dbReference>
<name>A0A1I2L0H2_9FLAO</name>
<dbReference type="AlphaFoldDB" id="A0A1I2L0H2"/>
<comment type="similarity">
    <text evidence="1">Belongs to the low molecular weight phosphotyrosine protein phosphatase family.</text>
</comment>